<dbReference type="STRING" id="714943.Mucpa_0876"/>
<proteinExistence type="predicted"/>
<accession>H1YBI6</accession>
<evidence type="ECO:0000313" key="2">
    <source>
        <dbReference type="Proteomes" id="UP000002774"/>
    </source>
</evidence>
<keyword evidence="2" id="KW-1185">Reference proteome</keyword>
<sequence>MFRVYHIAYKGIGYSKGRKCLIDNQYGINTFTHVQFFSVYFQHKEQAALVNFLVCLFNITKKHATIITFLPYRIA</sequence>
<dbReference type="HOGENOM" id="CLU_2667107_0_0_10"/>
<reference evidence="1" key="1">
    <citation type="submission" date="2011-09" db="EMBL/GenBank/DDBJ databases">
        <title>The permanent draft genome of Mucilaginibacter paludis DSM 18603.</title>
        <authorList>
            <consortium name="US DOE Joint Genome Institute (JGI-PGF)"/>
            <person name="Lucas S."/>
            <person name="Han J."/>
            <person name="Lapidus A."/>
            <person name="Bruce D."/>
            <person name="Goodwin L."/>
            <person name="Pitluck S."/>
            <person name="Peters L."/>
            <person name="Kyrpides N."/>
            <person name="Mavromatis K."/>
            <person name="Ivanova N."/>
            <person name="Mikhailova N."/>
            <person name="Held B."/>
            <person name="Detter J.C."/>
            <person name="Tapia R."/>
            <person name="Han C."/>
            <person name="Land M."/>
            <person name="Hauser L."/>
            <person name="Markowitz V."/>
            <person name="Cheng J.-F."/>
            <person name="Hugenholtz P."/>
            <person name="Woyke T."/>
            <person name="Wu D."/>
            <person name="Tindall B."/>
            <person name="Brambilla E."/>
            <person name="Klenk H.-P."/>
            <person name="Eisen J.A."/>
        </authorList>
    </citation>
    <scope>NUCLEOTIDE SEQUENCE [LARGE SCALE GENOMIC DNA]</scope>
    <source>
        <strain evidence="1">DSM 18603</strain>
    </source>
</reference>
<dbReference type="EMBL" id="CM001403">
    <property type="protein sequence ID" value="EHQ25057.1"/>
    <property type="molecule type" value="Genomic_DNA"/>
</dbReference>
<organism evidence="1 2">
    <name type="scientific">Mucilaginibacter paludis DSM 18603</name>
    <dbReference type="NCBI Taxonomy" id="714943"/>
    <lineage>
        <taxon>Bacteria</taxon>
        <taxon>Pseudomonadati</taxon>
        <taxon>Bacteroidota</taxon>
        <taxon>Sphingobacteriia</taxon>
        <taxon>Sphingobacteriales</taxon>
        <taxon>Sphingobacteriaceae</taxon>
        <taxon>Mucilaginibacter</taxon>
    </lineage>
</organism>
<evidence type="ECO:0000313" key="1">
    <source>
        <dbReference type="EMBL" id="EHQ25057.1"/>
    </source>
</evidence>
<dbReference type="Proteomes" id="UP000002774">
    <property type="component" value="Chromosome"/>
</dbReference>
<dbReference type="AlphaFoldDB" id="H1YBI6"/>
<protein>
    <submittedName>
        <fullName evidence="1">Uncharacterized protein</fullName>
    </submittedName>
</protein>
<gene>
    <name evidence="1" type="ORF">Mucpa_0876</name>
</gene>
<name>H1YBI6_9SPHI</name>